<evidence type="ECO:0000313" key="2">
    <source>
        <dbReference type="EMBL" id="SHG24363.1"/>
    </source>
</evidence>
<dbReference type="EMBL" id="LT670817">
    <property type="protein sequence ID" value="SHG24363.1"/>
    <property type="molecule type" value="Genomic_DNA"/>
</dbReference>
<evidence type="ECO:0000256" key="1">
    <source>
        <dbReference type="SAM" id="SignalP"/>
    </source>
</evidence>
<keyword evidence="1" id="KW-0732">Signal</keyword>
<dbReference type="Proteomes" id="UP000189796">
    <property type="component" value="Chromosome I"/>
</dbReference>
<organism evidence="2 3">
    <name type="scientific">Bradyrhizobium erythrophlei</name>
    <dbReference type="NCBI Taxonomy" id="1437360"/>
    <lineage>
        <taxon>Bacteria</taxon>
        <taxon>Pseudomonadati</taxon>
        <taxon>Pseudomonadota</taxon>
        <taxon>Alphaproteobacteria</taxon>
        <taxon>Hyphomicrobiales</taxon>
        <taxon>Nitrobacteraceae</taxon>
        <taxon>Bradyrhizobium</taxon>
    </lineage>
</organism>
<evidence type="ECO:0000313" key="3">
    <source>
        <dbReference type="Proteomes" id="UP000189796"/>
    </source>
</evidence>
<feature type="chain" id="PRO_5012567498" evidence="1">
    <location>
        <begin position="23"/>
        <end position="82"/>
    </location>
</feature>
<dbReference type="AlphaFoldDB" id="A0A1M5I9A6"/>
<protein>
    <submittedName>
        <fullName evidence="2">Uncharacterized protein</fullName>
    </submittedName>
</protein>
<name>A0A1M5I9A6_9BRAD</name>
<reference evidence="2 3" key="1">
    <citation type="submission" date="2016-11" db="EMBL/GenBank/DDBJ databases">
        <authorList>
            <person name="Jaros S."/>
            <person name="Januszkiewicz K."/>
            <person name="Wedrychowicz H."/>
        </authorList>
    </citation>
    <scope>NUCLEOTIDE SEQUENCE [LARGE SCALE GENOMIC DNA]</scope>
    <source>
        <strain evidence="2 3">GAS138</strain>
    </source>
</reference>
<sequence>MTHWTASAVAILLASSPDVASAHVSCDAIPHGPARTDCYLALSEFYRGQSDLAAARARVQSDAAWYRAITGTHPPKHRLQRQ</sequence>
<feature type="signal peptide" evidence="1">
    <location>
        <begin position="1"/>
        <end position="22"/>
    </location>
</feature>
<proteinExistence type="predicted"/>
<gene>
    <name evidence="2" type="ORF">SAMN05443248_0847</name>
</gene>
<accession>A0A1M5I9A6</accession>